<feature type="active site" description="Proton donor/acceptor" evidence="3">
    <location>
        <position position="136"/>
    </location>
</feature>
<reference evidence="5 6" key="1">
    <citation type="submission" date="2015-11" db="EMBL/GenBank/DDBJ databases">
        <title>Expanding the genomic diversity of Burkholderia species for the development of highly accurate diagnostics.</title>
        <authorList>
            <person name="Sahl J."/>
            <person name="Keim P."/>
            <person name="Wagner D."/>
        </authorList>
    </citation>
    <scope>NUCLEOTIDE SEQUENCE [LARGE SCALE GENOMIC DNA]</scope>
    <source>
        <strain evidence="5 6">MSMB1585WGS</strain>
    </source>
</reference>
<keyword evidence="1 2" id="KW-0456">Lyase</keyword>
<accession>A0ABD4E327</accession>
<evidence type="ECO:0000313" key="5">
    <source>
        <dbReference type="EMBL" id="KVN85571.1"/>
    </source>
</evidence>
<comment type="similarity">
    <text evidence="2">Belongs to the DapA family.</text>
</comment>
<feature type="active site" description="Schiff-base intermediate with substrate" evidence="3">
    <location>
        <position position="165"/>
    </location>
</feature>
<dbReference type="GO" id="GO:0016829">
    <property type="term" value="F:lyase activity"/>
    <property type="evidence" value="ECO:0007669"/>
    <property type="project" value="UniProtKB-KW"/>
</dbReference>
<protein>
    <submittedName>
        <fullName evidence="5">Dihydrodipicolinate synthase family protein</fullName>
    </submittedName>
</protein>
<dbReference type="InterPro" id="IPR013785">
    <property type="entry name" value="Aldolase_TIM"/>
</dbReference>
<sequence length="298" mass="31425">MSILLQGIIAYPVTPFSADGDVDLKALDALIERLVADGVHGIAPLGSTGESAYLSDAEWEAVADTSIRAVRKRVPTVVGISDLTTAGAVRRARFAEQAGADAVMVLPVSYWKLSNDEIVGHYRAIGDAIGIPVMLYNNPATSGVDMSPELIATICRTVDNVTMVKESTGDIMRMHRLAQLSDGAIPFYNGSNPMALAALAAGAAGWCTAAPNLNARLPLALVEAVRAGDLARAREVFHAQLPLLQFIVSGGLPVTVKAGLRLRGFDAGEPRKPLLPLGEDRTRDLARLLAALPVCEPA</sequence>
<proteinExistence type="inferred from homology"/>
<name>A0ABD4E327_9BURK</name>
<dbReference type="PIRSF" id="PIRSF001365">
    <property type="entry name" value="DHDPS"/>
    <property type="match status" value="1"/>
</dbReference>
<dbReference type="Gene3D" id="3.20.20.70">
    <property type="entry name" value="Aldolase class I"/>
    <property type="match status" value="1"/>
</dbReference>
<organism evidence="5 6">
    <name type="scientific">Burkholderia ubonensis</name>
    <dbReference type="NCBI Taxonomy" id="101571"/>
    <lineage>
        <taxon>Bacteria</taxon>
        <taxon>Pseudomonadati</taxon>
        <taxon>Pseudomonadota</taxon>
        <taxon>Betaproteobacteria</taxon>
        <taxon>Burkholderiales</taxon>
        <taxon>Burkholderiaceae</taxon>
        <taxon>Burkholderia</taxon>
        <taxon>Burkholderia cepacia complex</taxon>
    </lineage>
</organism>
<evidence type="ECO:0000256" key="1">
    <source>
        <dbReference type="ARBA" id="ARBA00023239"/>
    </source>
</evidence>
<evidence type="ECO:0000256" key="4">
    <source>
        <dbReference type="PIRSR" id="PIRSR001365-2"/>
    </source>
</evidence>
<dbReference type="SMART" id="SM01130">
    <property type="entry name" value="DHDPS"/>
    <property type="match status" value="1"/>
</dbReference>
<dbReference type="InterPro" id="IPR002220">
    <property type="entry name" value="DapA-like"/>
</dbReference>
<gene>
    <name evidence="5" type="ORF">WJ68_13660</name>
</gene>
<evidence type="ECO:0000256" key="2">
    <source>
        <dbReference type="PIRNR" id="PIRNR001365"/>
    </source>
</evidence>
<dbReference type="Pfam" id="PF00701">
    <property type="entry name" value="DHDPS"/>
    <property type="match status" value="1"/>
</dbReference>
<dbReference type="PANTHER" id="PTHR42849">
    <property type="entry name" value="N-ACETYLNEURAMINATE LYASE"/>
    <property type="match status" value="1"/>
</dbReference>
<evidence type="ECO:0000313" key="6">
    <source>
        <dbReference type="Proteomes" id="UP000057910"/>
    </source>
</evidence>
<feature type="binding site" evidence="4">
    <location>
        <position position="48"/>
    </location>
    <ligand>
        <name>pyruvate</name>
        <dbReference type="ChEBI" id="CHEBI:15361"/>
    </ligand>
</feature>
<dbReference type="SUPFAM" id="SSF51569">
    <property type="entry name" value="Aldolase"/>
    <property type="match status" value="1"/>
</dbReference>
<dbReference type="CDD" id="cd00408">
    <property type="entry name" value="DHDPS-like"/>
    <property type="match status" value="1"/>
</dbReference>
<dbReference type="PANTHER" id="PTHR42849:SF1">
    <property type="entry name" value="N-ACETYLNEURAMINATE LYASE"/>
    <property type="match status" value="1"/>
</dbReference>
<comment type="caution">
    <text evidence="5">The sequence shown here is derived from an EMBL/GenBank/DDBJ whole genome shotgun (WGS) entry which is preliminary data.</text>
</comment>
<evidence type="ECO:0000256" key="3">
    <source>
        <dbReference type="PIRSR" id="PIRSR001365-1"/>
    </source>
</evidence>
<dbReference type="Proteomes" id="UP000057910">
    <property type="component" value="Unassembled WGS sequence"/>
</dbReference>
<dbReference type="AlphaFoldDB" id="A0ABD4E327"/>
<dbReference type="EMBL" id="LPAD01000061">
    <property type="protein sequence ID" value="KVN85571.1"/>
    <property type="molecule type" value="Genomic_DNA"/>
</dbReference>
<dbReference type="PRINTS" id="PR00146">
    <property type="entry name" value="DHPICSNTHASE"/>
</dbReference>
<dbReference type="RefSeq" id="WP_045565335.1">
    <property type="nucleotide sequence ID" value="NZ_LOVG01000103.1"/>
</dbReference>